<evidence type="ECO:0000259" key="1">
    <source>
        <dbReference type="PROSITE" id="PS51272"/>
    </source>
</evidence>
<protein>
    <submittedName>
        <fullName evidence="2">S-layer homology domain-containing protein</fullName>
    </submittedName>
</protein>
<organism evidence="2 3">
    <name type="scientific">Tepidimicrobium xylanilyticum</name>
    <dbReference type="NCBI Taxonomy" id="1123352"/>
    <lineage>
        <taxon>Bacteria</taxon>
        <taxon>Bacillati</taxon>
        <taxon>Bacillota</taxon>
        <taxon>Tissierellia</taxon>
        <taxon>Tissierellales</taxon>
        <taxon>Tepidimicrobiaceae</taxon>
        <taxon>Tepidimicrobium</taxon>
    </lineage>
</organism>
<dbReference type="EMBL" id="FNNG01000013">
    <property type="protein sequence ID" value="SDX55850.1"/>
    <property type="molecule type" value="Genomic_DNA"/>
</dbReference>
<dbReference type="RefSeq" id="WP_093754209.1">
    <property type="nucleotide sequence ID" value="NZ_BSYN01000009.1"/>
</dbReference>
<dbReference type="PROSITE" id="PS51272">
    <property type="entry name" value="SLH"/>
    <property type="match status" value="1"/>
</dbReference>
<gene>
    <name evidence="2" type="ORF">SAMN05660923_02510</name>
</gene>
<reference evidence="2 3" key="1">
    <citation type="submission" date="2016-10" db="EMBL/GenBank/DDBJ databases">
        <authorList>
            <person name="de Groot N.N."/>
        </authorList>
    </citation>
    <scope>NUCLEOTIDE SEQUENCE [LARGE SCALE GENOMIC DNA]</scope>
    <source>
        <strain evidence="2 3">DSM 23310</strain>
    </source>
</reference>
<accession>A0A1H3CP91</accession>
<name>A0A1H3CP91_9FIRM</name>
<sequence>MKIFKVIFSIIIFNFLFFNYNIKVFANTWEDEYKNGEKLGEYFGYYDGILEGFKYLYAIDITPNYKDLIDRYEVENKYKYYLNNQSNVYNEGFMSGYYASFIKGYNEILKGNNPSDDADLNIRNTDYADMLGLLTGEVYGFKDYYASKDLNPPSALPSDIDIVDMFDLNRFNYQDRHSFLNTFKKKFREGYVEGYTKSNLEIIKLSYDEGLHHGEYIGKILGRNYGAKDYFENNTLNYTRNMPSDSTIIEKFLLNSDVTEYVEGFLVGFKRAYEKSYNECYRAMNLAIHRRTFEMGYNQGKISGMIKGETKALEDYYFKSEKNWRKHLSTQARLIREYDLHNESTGYIEGFYSGFLEGLSEEYDTKYQQLSQESAISKTKSEVLPISGGEISSLDGKFHIKVESGIYYNPIVISIDILPDNYYIIDSEYIKASNFYKVSILNKSNGEDNQKDIELKFEYYGKNYGGIYKLSNGLWLYLPSYIEDGYITTYVKPNSFRDKGNIYVVLIDKNYNVLLDIRSHWAKNEIIAFQRRGIVSGYSDNNFKPDNNISKGEFLALLSRVYNWDVVKTIDEIKFNDLLQYAREKGYIDNWGMDSIFANKGVSYREIESIMSKILESDSFQWDNISTKILYEKNYRSKYYDSPDNFITRAEAVYMLYILNDWRY</sequence>
<dbReference type="Proteomes" id="UP000198828">
    <property type="component" value="Unassembled WGS sequence"/>
</dbReference>
<keyword evidence="3" id="KW-1185">Reference proteome</keyword>
<dbReference type="AlphaFoldDB" id="A0A1H3CP91"/>
<dbReference type="Pfam" id="PF00395">
    <property type="entry name" value="SLH"/>
    <property type="match status" value="1"/>
</dbReference>
<evidence type="ECO:0000313" key="2">
    <source>
        <dbReference type="EMBL" id="SDX55850.1"/>
    </source>
</evidence>
<dbReference type="InterPro" id="IPR001119">
    <property type="entry name" value="SLH_dom"/>
</dbReference>
<evidence type="ECO:0000313" key="3">
    <source>
        <dbReference type="Proteomes" id="UP000198828"/>
    </source>
</evidence>
<feature type="domain" description="SLH" evidence="1">
    <location>
        <begin position="509"/>
        <end position="572"/>
    </location>
</feature>
<proteinExistence type="predicted"/>
<dbReference type="OrthoDB" id="1704601at2"/>